<dbReference type="AlphaFoldDB" id="A0A5B7ZPI3"/>
<dbReference type="PANTHER" id="PTHR14097:SF7">
    <property type="entry name" value="OXIDOREDUCTASE HTATIP2"/>
    <property type="match status" value="1"/>
</dbReference>
<dbReference type="RefSeq" id="WP_139716176.1">
    <property type="nucleotide sequence ID" value="NZ_CP040871.1"/>
</dbReference>
<dbReference type="PANTHER" id="PTHR14097">
    <property type="entry name" value="OXIDOREDUCTASE HTATIP2"/>
    <property type="match status" value="1"/>
</dbReference>
<dbReference type="Gene3D" id="3.40.50.720">
    <property type="entry name" value="NAD(P)-binding Rossmann-like Domain"/>
    <property type="match status" value="1"/>
</dbReference>
<protein>
    <submittedName>
        <fullName evidence="1">NAD-dependent dehydratase</fullName>
    </submittedName>
</protein>
<dbReference type="OrthoDB" id="9798632at2"/>
<keyword evidence="2" id="KW-1185">Reference proteome</keyword>
<dbReference type="SUPFAM" id="SSF51735">
    <property type="entry name" value="NAD(P)-binding Rossmann-fold domains"/>
    <property type="match status" value="1"/>
</dbReference>
<organism evidence="1 2">
    <name type="scientific">Thermomonas aquatica</name>
    <dbReference type="NCBI Taxonomy" id="2202149"/>
    <lineage>
        <taxon>Bacteria</taxon>
        <taxon>Pseudomonadati</taxon>
        <taxon>Pseudomonadota</taxon>
        <taxon>Gammaproteobacteria</taxon>
        <taxon>Lysobacterales</taxon>
        <taxon>Lysobacteraceae</taxon>
        <taxon>Thermomonas</taxon>
    </lineage>
</organism>
<dbReference type="EMBL" id="CP040871">
    <property type="protein sequence ID" value="QDA57124.1"/>
    <property type="molecule type" value="Genomic_DNA"/>
</dbReference>
<reference evidence="1 2" key="1">
    <citation type="submission" date="2019-06" db="EMBL/GenBank/DDBJ databases">
        <title>Thermomonas aquatica sp. nov., isolated from an industrial wastewater treatment plant.</title>
        <authorList>
            <person name="Jeon J.H."/>
            <person name="Park D.-S."/>
        </authorList>
    </citation>
    <scope>NUCLEOTIDE SEQUENCE [LARGE SCALE GENOMIC DNA]</scope>
    <source>
        <strain evidence="1 2">SY21</strain>
    </source>
</reference>
<gene>
    <name evidence="1" type="ORF">FHQ07_07240</name>
</gene>
<evidence type="ECO:0000313" key="2">
    <source>
        <dbReference type="Proteomes" id="UP000308149"/>
    </source>
</evidence>
<dbReference type="InterPro" id="IPR036291">
    <property type="entry name" value="NAD(P)-bd_dom_sf"/>
</dbReference>
<name>A0A5B7ZPI3_9GAMM</name>
<dbReference type="Proteomes" id="UP000308149">
    <property type="component" value="Chromosome"/>
</dbReference>
<accession>A0A5B7ZPI3</accession>
<proteinExistence type="predicted"/>
<sequence length="210" mass="22675">MNILHVGATGLVGRLVLARLLEAPQVAQLVAPTRRPLGIAHPRLLNPVLDFDALPADADWWAVDAVVCTLGTTIADAGSRAAFRRVDHDYPLAVARLARRHGARAYALNSAMGANPRSSIFYNRVKGELEDALAALDYPSLVLVRPGLIDGERERPRAGEGYALAVSRVLRPLLPRKWRPSRAERIADALVDAALHPPPGCSVVEADRLA</sequence>
<evidence type="ECO:0000313" key="1">
    <source>
        <dbReference type="EMBL" id="QDA57124.1"/>
    </source>
</evidence>
<dbReference type="KEGG" id="thes:FHQ07_07240"/>